<protein>
    <submittedName>
        <fullName evidence="1">Uncharacterized protein</fullName>
    </submittedName>
</protein>
<comment type="caution">
    <text evidence="1">The sequence shown here is derived from an EMBL/GenBank/DDBJ whole genome shotgun (WGS) entry which is preliminary data.</text>
</comment>
<name>A0A9W9ZWF6_9CNID</name>
<gene>
    <name evidence="1" type="ORF">OS493_034386</name>
</gene>
<sequence length="156" mass="17492">FAVVAKLTTIAENGSDKSDDKKKPKKTETKATIMQSLRTKLNNLFQEDVNFTDSSSAVKALATMVDESGRLFIVTRRGCPLNRVLYISNREVNKILCLVTPSCERRCGKMDFSTKDSKQLEPDGVHSVQTPLDEILRAIDPLQEQPMNTTWSTQVQ</sequence>
<keyword evidence="2" id="KW-1185">Reference proteome</keyword>
<feature type="non-terminal residue" evidence="1">
    <location>
        <position position="156"/>
    </location>
</feature>
<evidence type="ECO:0000313" key="2">
    <source>
        <dbReference type="Proteomes" id="UP001163046"/>
    </source>
</evidence>
<accession>A0A9W9ZWF6</accession>
<evidence type="ECO:0000313" key="1">
    <source>
        <dbReference type="EMBL" id="KAJ7388997.1"/>
    </source>
</evidence>
<dbReference type="Proteomes" id="UP001163046">
    <property type="component" value="Unassembled WGS sequence"/>
</dbReference>
<reference evidence="1" key="1">
    <citation type="submission" date="2023-01" db="EMBL/GenBank/DDBJ databases">
        <title>Genome assembly of the deep-sea coral Lophelia pertusa.</title>
        <authorList>
            <person name="Herrera S."/>
            <person name="Cordes E."/>
        </authorList>
    </citation>
    <scope>NUCLEOTIDE SEQUENCE</scope>
    <source>
        <strain evidence="1">USNM1676648</strain>
        <tissue evidence="1">Polyp</tissue>
    </source>
</reference>
<organism evidence="1 2">
    <name type="scientific">Desmophyllum pertusum</name>
    <dbReference type="NCBI Taxonomy" id="174260"/>
    <lineage>
        <taxon>Eukaryota</taxon>
        <taxon>Metazoa</taxon>
        <taxon>Cnidaria</taxon>
        <taxon>Anthozoa</taxon>
        <taxon>Hexacorallia</taxon>
        <taxon>Scleractinia</taxon>
        <taxon>Caryophylliina</taxon>
        <taxon>Caryophylliidae</taxon>
        <taxon>Desmophyllum</taxon>
    </lineage>
</organism>
<dbReference type="AlphaFoldDB" id="A0A9W9ZWF6"/>
<proteinExistence type="predicted"/>
<dbReference type="EMBL" id="MU825444">
    <property type="protein sequence ID" value="KAJ7388997.1"/>
    <property type="molecule type" value="Genomic_DNA"/>
</dbReference>